<name>A0A1X7A2L9_9RHOB</name>
<dbReference type="InterPro" id="IPR007037">
    <property type="entry name" value="SIP_rossman_dom"/>
</dbReference>
<organism evidence="3 4">
    <name type="scientific">Pseudooceanicola marinus</name>
    <dbReference type="NCBI Taxonomy" id="396013"/>
    <lineage>
        <taxon>Bacteria</taxon>
        <taxon>Pseudomonadati</taxon>
        <taxon>Pseudomonadota</taxon>
        <taxon>Alphaproteobacteria</taxon>
        <taxon>Rhodobacterales</taxon>
        <taxon>Paracoccaceae</taxon>
        <taxon>Pseudooceanicola</taxon>
    </lineage>
</organism>
<dbReference type="InterPro" id="IPR017927">
    <property type="entry name" value="FAD-bd_FR_type"/>
</dbReference>
<dbReference type="PANTHER" id="PTHR30157">
    <property type="entry name" value="FERRIC REDUCTASE, NADPH-DEPENDENT"/>
    <property type="match status" value="1"/>
</dbReference>
<dbReference type="AlphaFoldDB" id="A0A1X7A2L9"/>
<dbReference type="CDD" id="cd06193">
    <property type="entry name" value="siderophore_interacting"/>
    <property type="match status" value="1"/>
</dbReference>
<evidence type="ECO:0000313" key="4">
    <source>
        <dbReference type="Proteomes" id="UP000193963"/>
    </source>
</evidence>
<feature type="domain" description="FAD-binding FR-type" evidence="2">
    <location>
        <begin position="17"/>
        <end position="122"/>
    </location>
</feature>
<proteinExistence type="inferred from homology"/>
<dbReference type="InterPro" id="IPR013113">
    <property type="entry name" value="SIP_FAD-bd"/>
</dbReference>
<gene>
    <name evidence="3" type="primary">yqjH</name>
    <name evidence="3" type="ORF">PSM7751_03595</name>
</gene>
<evidence type="ECO:0000313" key="3">
    <source>
        <dbReference type="EMBL" id="SLN68540.1"/>
    </source>
</evidence>
<dbReference type="Proteomes" id="UP000193963">
    <property type="component" value="Unassembled WGS sequence"/>
</dbReference>
<dbReference type="InterPro" id="IPR017938">
    <property type="entry name" value="Riboflavin_synthase-like_b-brl"/>
</dbReference>
<dbReference type="SUPFAM" id="SSF63380">
    <property type="entry name" value="Riboflavin synthase domain-like"/>
    <property type="match status" value="1"/>
</dbReference>
<dbReference type="InterPro" id="IPR039261">
    <property type="entry name" value="FNR_nucleotide-bd"/>
</dbReference>
<dbReference type="Pfam" id="PF08021">
    <property type="entry name" value="FAD_binding_9"/>
    <property type="match status" value="1"/>
</dbReference>
<dbReference type="OrthoDB" id="9814826at2"/>
<accession>A0A1X7A2L9</accession>
<dbReference type="Gene3D" id="2.40.30.10">
    <property type="entry name" value="Translation factors"/>
    <property type="match status" value="1"/>
</dbReference>
<dbReference type="Gene3D" id="3.40.50.80">
    <property type="entry name" value="Nucleotide-binding domain of ferredoxin-NADP reductase (FNR) module"/>
    <property type="match status" value="1"/>
</dbReference>
<evidence type="ECO:0000256" key="1">
    <source>
        <dbReference type="ARBA" id="ARBA00035644"/>
    </source>
</evidence>
<dbReference type="InterPro" id="IPR039374">
    <property type="entry name" value="SIP_fam"/>
</dbReference>
<sequence>MANEQTPVTIERIRHELKRRPLTLLEKEELTPHMLRLTFGGADLADFASPGVDDHVKLIFPAEGEEAPVMREYTPRSYDNDAQRLVLDFAVHEAGPATAWAIAAQPGDELTVGGPRGSQVVSGPQEWLLIGDETALPAIARRIEGLEAGQKVTALIAVPGAADEQSFDSAAEVEIRWIHRPEDQAHLVDPILPALAEVELTEGLYAWIAAEATVARALRNVLEERGHPLTRMKAAGYWTRGVADGSDKSIA</sequence>
<evidence type="ECO:0000259" key="2">
    <source>
        <dbReference type="PROSITE" id="PS51384"/>
    </source>
</evidence>
<dbReference type="PROSITE" id="PS51384">
    <property type="entry name" value="FAD_FR"/>
    <property type="match status" value="1"/>
</dbReference>
<reference evidence="3 4" key="1">
    <citation type="submission" date="2017-03" db="EMBL/GenBank/DDBJ databases">
        <authorList>
            <person name="Afonso C.L."/>
            <person name="Miller P.J."/>
            <person name="Scott M.A."/>
            <person name="Spackman E."/>
            <person name="Goraichik I."/>
            <person name="Dimitrov K.M."/>
            <person name="Suarez D.L."/>
            <person name="Swayne D.E."/>
        </authorList>
    </citation>
    <scope>NUCLEOTIDE SEQUENCE [LARGE SCALE GENOMIC DNA]</scope>
    <source>
        <strain evidence="3 4">CECT 7751</strain>
    </source>
</reference>
<protein>
    <submittedName>
        <fullName evidence="3">NADPH-dependent ferric-chelate reductase</fullName>
        <ecNumber evidence="3">1.16.1.9</ecNumber>
    </submittedName>
</protein>
<dbReference type="EMBL" id="FWFN01000008">
    <property type="protein sequence ID" value="SLN68540.1"/>
    <property type="molecule type" value="Genomic_DNA"/>
</dbReference>
<dbReference type="PANTHER" id="PTHR30157:SF0">
    <property type="entry name" value="NADPH-DEPENDENT FERRIC-CHELATE REDUCTASE"/>
    <property type="match status" value="1"/>
</dbReference>
<dbReference type="RefSeq" id="WP_085889617.1">
    <property type="nucleotide sequence ID" value="NZ_FWFN01000008.1"/>
</dbReference>
<comment type="similarity">
    <text evidence="1">Belongs to the SIP oxidoreductase family.</text>
</comment>
<dbReference type="EC" id="1.16.1.9" evidence="3"/>
<keyword evidence="3" id="KW-0560">Oxidoreductase</keyword>
<dbReference type="GO" id="GO:0052851">
    <property type="term" value="F:ferric-chelate reductase (NADPH) activity"/>
    <property type="evidence" value="ECO:0007669"/>
    <property type="project" value="UniProtKB-EC"/>
</dbReference>
<keyword evidence="4" id="KW-1185">Reference proteome</keyword>
<dbReference type="Pfam" id="PF04954">
    <property type="entry name" value="SIP"/>
    <property type="match status" value="1"/>
</dbReference>